<gene>
    <name evidence="7" type="ORF">BJG266_LOCUS8546</name>
    <name evidence="6" type="ORF">QVE165_LOCUS6059</name>
</gene>
<evidence type="ECO:0000256" key="3">
    <source>
        <dbReference type="ARBA" id="ARBA00023136"/>
    </source>
</evidence>
<dbReference type="PROSITE" id="PS50004">
    <property type="entry name" value="C2"/>
    <property type="match status" value="1"/>
</dbReference>
<name>A0A813V5F1_9BILA</name>
<evidence type="ECO:0000313" key="8">
    <source>
        <dbReference type="Proteomes" id="UP000663832"/>
    </source>
</evidence>
<keyword evidence="3" id="KW-0472">Membrane</keyword>
<feature type="compositionally biased region" description="Low complexity" evidence="4">
    <location>
        <begin position="535"/>
        <end position="544"/>
    </location>
</feature>
<dbReference type="FunFam" id="2.60.40.150:FF:000006">
    <property type="entry name" value="Synaptotagmin-like 5, isoform CRA_a"/>
    <property type="match status" value="1"/>
</dbReference>
<dbReference type="GO" id="GO:0005886">
    <property type="term" value="C:plasma membrane"/>
    <property type="evidence" value="ECO:0007669"/>
    <property type="project" value="TreeGrafter"/>
</dbReference>
<evidence type="ECO:0000313" key="6">
    <source>
        <dbReference type="EMBL" id="CAF0836252.1"/>
    </source>
</evidence>
<feature type="region of interest" description="Disordered" evidence="4">
    <location>
        <begin position="121"/>
        <end position="256"/>
    </location>
</feature>
<reference evidence="6" key="1">
    <citation type="submission" date="2021-02" db="EMBL/GenBank/DDBJ databases">
        <authorList>
            <person name="Nowell W R."/>
        </authorList>
    </citation>
    <scope>NUCLEOTIDE SEQUENCE</scope>
</reference>
<evidence type="ECO:0000256" key="4">
    <source>
        <dbReference type="SAM" id="MobiDB-lite"/>
    </source>
</evidence>
<dbReference type="GO" id="GO:0006887">
    <property type="term" value="P:exocytosis"/>
    <property type="evidence" value="ECO:0007669"/>
    <property type="project" value="TreeGrafter"/>
</dbReference>
<dbReference type="OrthoDB" id="195679at2759"/>
<keyword evidence="8" id="KW-1185">Reference proteome</keyword>
<feature type="compositionally biased region" description="Basic and acidic residues" evidence="4">
    <location>
        <begin position="389"/>
        <end position="409"/>
    </location>
</feature>
<evidence type="ECO:0000313" key="7">
    <source>
        <dbReference type="EMBL" id="CAF0864249.1"/>
    </source>
</evidence>
<feature type="compositionally biased region" description="Low complexity" evidence="4">
    <location>
        <begin position="469"/>
        <end position="484"/>
    </location>
</feature>
<dbReference type="SUPFAM" id="SSF49562">
    <property type="entry name" value="C2 domain (Calcium/lipid-binding domain, CaLB)"/>
    <property type="match status" value="2"/>
</dbReference>
<feature type="compositionally biased region" description="Polar residues" evidence="4">
    <location>
        <begin position="497"/>
        <end position="516"/>
    </location>
</feature>
<protein>
    <recommendedName>
        <fullName evidence="5">C2 domain-containing protein</fullName>
    </recommendedName>
</protein>
<dbReference type="PANTHER" id="PTHR45716:SF1">
    <property type="entry name" value="SYNAPTOTAGMIN-LIKE PROTEIN 3"/>
    <property type="match status" value="1"/>
</dbReference>
<evidence type="ECO:0000256" key="1">
    <source>
        <dbReference type="ARBA" id="ARBA00004370"/>
    </source>
</evidence>
<feature type="compositionally biased region" description="Low complexity" evidence="4">
    <location>
        <begin position="517"/>
        <end position="528"/>
    </location>
</feature>
<dbReference type="CDD" id="cd08521">
    <property type="entry name" value="C2A_SLP"/>
    <property type="match status" value="1"/>
</dbReference>
<proteinExistence type="predicted"/>
<feature type="compositionally biased region" description="Acidic residues" evidence="4">
    <location>
        <begin position="244"/>
        <end position="254"/>
    </location>
</feature>
<dbReference type="EMBL" id="CAJNOM010000025">
    <property type="protein sequence ID" value="CAF0836252.1"/>
    <property type="molecule type" value="Genomic_DNA"/>
</dbReference>
<feature type="domain" description="C2" evidence="5">
    <location>
        <begin position="598"/>
        <end position="719"/>
    </location>
</feature>
<feature type="compositionally biased region" description="Polar residues" evidence="4">
    <location>
        <begin position="149"/>
        <end position="164"/>
    </location>
</feature>
<comment type="caution">
    <text evidence="6">The sequence shown here is derived from an EMBL/GenBank/DDBJ whole genome shotgun (WGS) entry which is preliminary data.</text>
</comment>
<feature type="region of interest" description="Disordered" evidence="4">
    <location>
        <begin position="386"/>
        <end position="426"/>
    </location>
</feature>
<dbReference type="GO" id="GO:0070382">
    <property type="term" value="C:exocytic vesicle"/>
    <property type="evidence" value="ECO:0007669"/>
    <property type="project" value="TreeGrafter"/>
</dbReference>
<evidence type="ECO:0000259" key="5">
    <source>
        <dbReference type="PROSITE" id="PS50004"/>
    </source>
</evidence>
<dbReference type="Proteomes" id="UP000663832">
    <property type="component" value="Unassembled WGS sequence"/>
</dbReference>
<keyword evidence="2" id="KW-0677">Repeat</keyword>
<dbReference type="GO" id="GO:0042043">
    <property type="term" value="F:neurexin family protein binding"/>
    <property type="evidence" value="ECO:0007669"/>
    <property type="project" value="TreeGrafter"/>
</dbReference>
<evidence type="ECO:0000256" key="2">
    <source>
        <dbReference type="ARBA" id="ARBA00022737"/>
    </source>
</evidence>
<comment type="subcellular location">
    <subcellularLocation>
        <location evidence="1">Membrane</location>
    </subcellularLocation>
</comment>
<dbReference type="Pfam" id="PF00168">
    <property type="entry name" value="C2"/>
    <property type="match status" value="2"/>
</dbReference>
<dbReference type="AlphaFoldDB" id="A0A813V5F1"/>
<dbReference type="Gene3D" id="2.60.40.150">
    <property type="entry name" value="C2 domain"/>
    <property type="match status" value="2"/>
</dbReference>
<accession>A0A813V5F1</accession>
<organism evidence="6 8">
    <name type="scientific">Adineta steineri</name>
    <dbReference type="NCBI Taxonomy" id="433720"/>
    <lineage>
        <taxon>Eukaryota</taxon>
        <taxon>Metazoa</taxon>
        <taxon>Spiralia</taxon>
        <taxon>Gnathifera</taxon>
        <taxon>Rotifera</taxon>
        <taxon>Eurotatoria</taxon>
        <taxon>Bdelloidea</taxon>
        <taxon>Adinetida</taxon>
        <taxon>Adinetidae</taxon>
        <taxon>Adineta</taxon>
    </lineage>
</organism>
<sequence length="893" mass="101265">MNTIYKSAEQQENISKQPSIVLTNMYSSTKNHPFISKTSTNNHNDENKNYKDAYTAQVVQQWNSQTSDPPHPSYNHFSSPFVDQLSSNINTTSNLFNENLSNQTDKNSNKYDLLSNVDQSQKSTMTMKKRDTPLPASYIHQRRNKKIDSSNSNSFVPHNNTKVGSTAVKKSKKSSPIFIAPKKTLHQTPSHSSILPFDELPQIKRKNTLERPISNPDDQNISPMTNSSGTSPSRPFFHSTSNSLDDEASSDESDHESLLIRKKNSDIKDHRRHSPPPSWCTVPSAIYITDPYGHSRTFDSDNNDIQEEQNQNEQSVDNDWNTLNLHNTIDIFTSPEVIITPPINLDKHPLHSIGEEEEDEEQTNYKNTNTVPRKITRNVPVITVSQADADVKNEDNEETYKEPLSRRWSDGQVEEEQEKNSLQQPALTKTISAASIIKQTVTPPVKISKTKYILMKLHLSSSSKDDESSISSTTPTATTNPPRTRTVRRSADKKRSTTSLSVRDDTNLTSKLQPRESTSTITSKTNNNHLQVETNSNHNDSNNNTRQSKPEIFGSVGHLDAVDSDDDIDGTFEKVKMGSQLSLNSAVSDAKSRYGLDISGSIEIKLTYTLTTGALDIFIVKCTNLARAKRNKTSDPFVKVYLLPDRSKNSKRKSVIKKNTTDPLFEEKFRYHVTKQEFETRVIWVSVWSQGSLSHNDFLGEIHIPLANCTLDATKEYELLAQKKKNDLSPNIVPTMDPAEISFQITFIENPKNKDLGTLQISNIEAKAIFYGRHEVEAICKGVLMPDKIKRKMPTTRKGPTPNWELPLRWDGVRRDNLKNTSIEISIWCQERFKKFMFGFIRLNLSQGHFDNKPVTWLDATKAEKVAWETFTNYPTRVHGFKLPLRPATIDHK</sequence>
<dbReference type="PANTHER" id="PTHR45716">
    <property type="entry name" value="BITESIZE, ISOFORM I"/>
    <property type="match status" value="1"/>
</dbReference>
<dbReference type="EMBL" id="CAJNOI010000027">
    <property type="protein sequence ID" value="CAF0864249.1"/>
    <property type="molecule type" value="Genomic_DNA"/>
</dbReference>
<feature type="region of interest" description="Disordered" evidence="4">
    <location>
        <begin position="460"/>
        <end position="551"/>
    </location>
</feature>
<dbReference type="InterPro" id="IPR000008">
    <property type="entry name" value="C2_dom"/>
</dbReference>
<dbReference type="InterPro" id="IPR035892">
    <property type="entry name" value="C2_domain_sf"/>
</dbReference>
<feature type="region of interest" description="Disordered" evidence="4">
    <location>
        <begin position="295"/>
        <end position="316"/>
    </location>
</feature>
<dbReference type="Proteomes" id="UP000663877">
    <property type="component" value="Unassembled WGS sequence"/>
</dbReference>
<feature type="compositionally biased region" description="Polar residues" evidence="4">
    <location>
        <begin position="216"/>
        <end position="233"/>
    </location>
</feature>
<dbReference type="SMART" id="SM00239">
    <property type="entry name" value="C2"/>
    <property type="match status" value="1"/>
</dbReference>